<reference evidence="7 8" key="1">
    <citation type="submission" date="2023-01" db="EMBL/GenBank/DDBJ databases">
        <title>Analysis of 21 Apiospora genomes using comparative genomics revels a genus with tremendous synthesis potential of carbohydrate active enzymes and secondary metabolites.</title>
        <authorList>
            <person name="Sorensen T."/>
        </authorList>
    </citation>
    <scope>NUCLEOTIDE SEQUENCE [LARGE SCALE GENOMIC DNA]</scope>
    <source>
        <strain evidence="7 8">CBS 117206</strain>
    </source>
</reference>
<name>A0AAW0QZ06_9PEZI</name>
<keyword evidence="8" id="KW-1185">Reference proteome</keyword>
<evidence type="ECO:0000256" key="1">
    <source>
        <dbReference type="ARBA" id="ARBA00004450"/>
    </source>
</evidence>
<evidence type="ECO:0000313" key="7">
    <source>
        <dbReference type="EMBL" id="KAK8120193.1"/>
    </source>
</evidence>
<dbReference type="GO" id="GO:0051170">
    <property type="term" value="P:import into nucleus"/>
    <property type="evidence" value="ECO:0007669"/>
    <property type="project" value="TreeGrafter"/>
</dbReference>
<comment type="subcellular location">
    <subcellularLocation>
        <location evidence="1">Mitochondrion outer membrane</location>
        <topology evidence="1">Peripheral membrane protein</topology>
    </subcellularLocation>
</comment>
<dbReference type="PANTHER" id="PTHR14097:SF7">
    <property type="entry name" value="OXIDOREDUCTASE HTATIP2"/>
    <property type="match status" value="1"/>
</dbReference>
<evidence type="ECO:0000256" key="5">
    <source>
        <dbReference type="ARBA" id="ARBA00023136"/>
    </source>
</evidence>
<comment type="caution">
    <text evidence="7">The sequence shown here is derived from an EMBL/GenBank/DDBJ whole genome shotgun (WGS) entry which is preliminary data.</text>
</comment>
<dbReference type="SUPFAM" id="SSF51735">
    <property type="entry name" value="NAD(P)-binding Rossmann-fold domains"/>
    <property type="match status" value="1"/>
</dbReference>
<dbReference type="InterPro" id="IPR036291">
    <property type="entry name" value="NAD(P)-bd_dom_sf"/>
</dbReference>
<dbReference type="Pfam" id="PF01370">
    <property type="entry name" value="Epimerase"/>
    <property type="match status" value="1"/>
</dbReference>
<evidence type="ECO:0000313" key="8">
    <source>
        <dbReference type="Proteomes" id="UP001392437"/>
    </source>
</evidence>
<keyword evidence="3" id="KW-1000">Mitochondrion outer membrane</keyword>
<evidence type="ECO:0000256" key="4">
    <source>
        <dbReference type="ARBA" id="ARBA00023128"/>
    </source>
</evidence>
<evidence type="ECO:0000256" key="2">
    <source>
        <dbReference type="ARBA" id="ARBA00006617"/>
    </source>
</evidence>
<sequence length="208" mass="22509">MSTVAVIGCTGQVGSHLLSTLLGLDTIKAVHTISRRSPRVSAPKLSAHVESDTARWISTLAAITPPPDVVFSALGTTREQAGGAANQWKIDHDCLLARVMPYLQMKQGVENAVKSLGFEQQAIVLRPGLILSERERENQGASFLKSLIRGIGGVSQAWHDNLGQEADTIARAAVKAALLSTESDKAPGRYWVVERQDIVSLGRDKWEF</sequence>
<feature type="domain" description="NAD-dependent epimerase/dehydratase" evidence="6">
    <location>
        <begin position="4"/>
        <end position="81"/>
    </location>
</feature>
<evidence type="ECO:0000259" key="6">
    <source>
        <dbReference type="Pfam" id="PF01370"/>
    </source>
</evidence>
<accession>A0AAW0QZ06</accession>
<proteinExistence type="inferred from homology"/>
<evidence type="ECO:0000256" key="3">
    <source>
        <dbReference type="ARBA" id="ARBA00022787"/>
    </source>
</evidence>
<dbReference type="Gene3D" id="3.40.50.720">
    <property type="entry name" value="NAD(P)-binding Rossmann-like Domain"/>
    <property type="match status" value="2"/>
</dbReference>
<dbReference type="InterPro" id="IPR001509">
    <property type="entry name" value="Epimerase_deHydtase"/>
</dbReference>
<keyword evidence="5" id="KW-0472">Membrane</keyword>
<dbReference type="GO" id="GO:0005741">
    <property type="term" value="C:mitochondrial outer membrane"/>
    <property type="evidence" value="ECO:0007669"/>
    <property type="project" value="UniProtKB-SubCell"/>
</dbReference>
<dbReference type="PANTHER" id="PTHR14097">
    <property type="entry name" value="OXIDOREDUCTASE HTATIP2"/>
    <property type="match status" value="1"/>
</dbReference>
<organism evidence="7 8">
    <name type="scientific">Apiospora kogelbergensis</name>
    <dbReference type="NCBI Taxonomy" id="1337665"/>
    <lineage>
        <taxon>Eukaryota</taxon>
        <taxon>Fungi</taxon>
        <taxon>Dikarya</taxon>
        <taxon>Ascomycota</taxon>
        <taxon>Pezizomycotina</taxon>
        <taxon>Sordariomycetes</taxon>
        <taxon>Xylariomycetidae</taxon>
        <taxon>Amphisphaeriales</taxon>
        <taxon>Apiosporaceae</taxon>
        <taxon>Apiospora</taxon>
    </lineage>
</organism>
<dbReference type="Proteomes" id="UP001392437">
    <property type="component" value="Unassembled WGS sequence"/>
</dbReference>
<keyword evidence="4" id="KW-0496">Mitochondrion</keyword>
<gene>
    <name evidence="7" type="ORF">PG999_004313</name>
</gene>
<protein>
    <submittedName>
        <fullName evidence="7">FMP52 mitochondrial</fullName>
    </submittedName>
</protein>
<dbReference type="AlphaFoldDB" id="A0AAW0QZ06"/>
<dbReference type="EMBL" id="JAQQWP010000004">
    <property type="protein sequence ID" value="KAK8120193.1"/>
    <property type="molecule type" value="Genomic_DNA"/>
</dbReference>
<comment type="similarity">
    <text evidence="2">Belongs to the FMP52 family.</text>
</comment>